<dbReference type="GO" id="GO:0015036">
    <property type="term" value="F:disulfide oxidoreductase activity"/>
    <property type="evidence" value="ECO:0007669"/>
    <property type="project" value="UniProtKB-ARBA"/>
</dbReference>
<feature type="domain" description="Thioredoxin" evidence="4">
    <location>
        <begin position="51"/>
        <end position="194"/>
    </location>
</feature>
<dbReference type="InterPro" id="IPR013740">
    <property type="entry name" value="Redoxin"/>
</dbReference>
<dbReference type="CDD" id="cd02966">
    <property type="entry name" value="TlpA_like_family"/>
    <property type="match status" value="1"/>
</dbReference>
<dbReference type="PANTHER" id="PTHR42852">
    <property type="entry name" value="THIOL:DISULFIDE INTERCHANGE PROTEIN DSBE"/>
    <property type="match status" value="1"/>
</dbReference>
<dbReference type="EMBL" id="JACHFM010000002">
    <property type="protein sequence ID" value="MBB5222661.1"/>
    <property type="molecule type" value="Genomic_DNA"/>
</dbReference>
<sequence>MSLRLPSILARTPSPAAALLYVAITALATPVGAESPGSLDALQVGEMRRLVLATDPVPAPDTPYTGDDGQETTLAESNGRVRVVNFWATWCVPCRTEMPELEALARDSPGGVEVITIATGRNAPDGIARFRKEIGITALPNALDPKGTLARAMDVPGLPATIILAKDGSEVGRLLGGANWNSPEARALLAHLADAPEG</sequence>
<dbReference type="Proteomes" id="UP000549457">
    <property type="component" value="Unassembled WGS sequence"/>
</dbReference>
<evidence type="ECO:0000313" key="6">
    <source>
        <dbReference type="Proteomes" id="UP000549457"/>
    </source>
</evidence>
<dbReference type="GO" id="GO:0016853">
    <property type="term" value="F:isomerase activity"/>
    <property type="evidence" value="ECO:0007669"/>
    <property type="project" value="UniProtKB-KW"/>
</dbReference>
<comment type="caution">
    <text evidence="5">The sequence shown here is derived from an EMBL/GenBank/DDBJ whole genome shotgun (WGS) entry which is preliminary data.</text>
</comment>
<dbReference type="PANTHER" id="PTHR42852:SF13">
    <property type="entry name" value="PROTEIN DIPZ"/>
    <property type="match status" value="1"/>
</dbReference>
<evidence type="ECO:0000259" key="4">
    <source>
        <dbReference type="PROSITE" id="PS51352"/>
    </source>
</evidence>
<dbReference type="Gene3D" id="3.40.30.10">
    <property type="entry name" value="Glutaredoxin"/>
    <property type="match status" value="1"/>
</dbReference>
<dbReference type="InterPro" id="IPR017937">
    <property type="entry name" value="Thioredoxin_CS"/>
</dbReference>
<dbReference type="InterPro" id="IPR050553">
    <property type="entry name" value="Thioredoxin_ResA/DsbE_sf"/>
</dbReference>
<keyword evidence="5" id="KW-0413">Isomerase</keyword>
<dbReference type="GO" id="GO:0017004">
    <property type="term" value="P:cytochrome complex assembly"/>
    <property type="evidence" value="ECO:0007669"/>
    <property type="project" value="UniProtKB-KW"/>
</dbReference>
<evidence type="ECO:0000256" key="1">
    <source>
        <dbReference type="ARBA" id="ARBA00004196"/>
    </source>
</evidence>
<evidence type="ECO:0000256" key="3">
    <source>
        <dbReference type="ARBA" id="ARBA00023284"/>
    </source>
</evidence>
<keyword evidence="3" id="KW-0676">Redox-active center</keyword>
<dbReference type="PROSITE" id="PS00194">
    <property type="entry name" value="THIOREDOXIN_1"/>
    <property type="match status" value="1"/>
</dbReference>
<organism evidence="5 6">
    <name type="scientific">Amaricoccus macauensis</name>
    <dbReference type="NCBI Taxonomy" id="57001"/>
    <lineage>
        <taxon>Bacteria</taxon>
        <taxon>Pseudomonadati</taxon>
        <taxon>Pseudomonadota</taxon>
        <taxon>Alphaproteobacteria</taxon>
        <taxon>Rhodobacterales</taxon>
        <taxon>Paracoccaceae</taxon>
        <taxon>Amaricoccus</taxon>
    </lineage>
</organism>
<accession>A0A840SU14</accession>
<name>A0A840SU14_9RHOB</name>
<dbReference type="AlphaFoldDB" id="A0A840SU14"/>
<proteinExistence type="predicted"/>
<keyword evidence="2" id="KW-0201">Cytochrome c-type biogenesis</keyword>
<dbReference type="GO" id="GO:0030313">
    <property type="term" value="C:cell envelope"/>
    <property type="evidence" value="ECO:0007669"/>
    <property type="project" value="UniProtKB-SubCell"/>
</dbReference>
<protein>
    <submittedName>
        <fullName evidence="5">Thiol-disulfide isomerase/thioredoxin</fullName>
    </submittedName>
</protein>
<dbReference type="Pfam" id="PF08534">
    <property type="entry name" value="Redoxin"/>
    <property type="match status" value="1"/>
</dbReference>
<dbReference type="PROSITE" id="PS51352">
    <property type="entry name" value="THIOREDOXIN_2"/>
    <property type="match status" value="1"/>
</dbReference>
<keyword evidence="6" id="KW-1185">Reference proteome</keyword>
<gene>
    <name evidence="5" type="ORF">HNP73_002597</name>
</gene>
<dbReference type="RefSeq" id="WP_184149869.1">
    <property type="nucleotide sequence ID" value="NZ_JACHFM010000002.1"/>
</dbReference>
<dbReference type="InterPro" id="IPR013766">
    <property type="entry name" value="Thioredoxin_domain"/>
</dbReference>
<reference evidence="5 6" key="1">
    <citation type="submission" date="2020-08" db="EMBL/GenBank/DDBJ databases">
        <title>Genomic Encyclopedia of Type Strains, Phase IV (KMG-IV): sequencing the most valuable type-strain genomes for metagenomic binning, comparative biology and taxonomic classification.</title>
        <authorList>
            <person name="Goeker M."/>
        </authorList>
    </citation>
    <scope>NUCLEOTIDE SEQUENCE [LARGE SCALE GENOMIC DNA]</scope>
    <source>
        <strain evidence="5 6">DSM 101730</strain>
    </source>
</reference>
<dbReference type="SUPFAM" id="SSF52833">
    <property type="entry name" value="Thioredoxin-like"/>
    <property type="match status" value="1"/>
</dbReference>
<evidence type="ECO:0000256" key="2">
    <source>
        <dbReference type="ARBA" id="ARBA00022748"/>
    </source>
</evidence>
<dbReference type="InterPro" id="IPR036249">
    <property type="entry name" value="Thioredoxin-like_sf"/>
</dbReference>
<evidence type="ECO:0000313" key="5">
    <source>
        <dbReference type="EMBL" id="MBB5222661.1"/>
    </source>
</evidence>
<comment type="subcellular location">
    <subcellularLocation>
        <location evidence="1">Cell envelope</location>
    </subcellularLocation>
</comment>